<name>A0A918XPU3_9PROT</name>
<accession>A0A918XPU3</accession>
<reference evidence="1" key="1">
    <citation type="journal article" date="2014" name="Int. J. Syst. Evol. Microbiol.">
        <title>Complete genome sequence of Corynebacterium casei LMG S-19264T (=DSM 44701T), isolated from a smear-ripened cheese.</title>
        <authorList>
            <consortium name="US DOE Joint Genome Institute (JGI-PGF)"/>
            <person name="Walter F."/>
            <person name="Albersmeier A."/>
            <person name="Kalinowski J."/>
            <person name="Ruckert C."/>
        </authorList>
    </citation>
    <scope>NUCLEOTIDE SEQUENCE</scope>
    <source>
        <strain evidence="1">KCTC 42651</strain>
    </source>
</reference>
<sequence>MPRRLLLAAEIVRDVAANGSVDLDSDALTRLAETLEGEAQRLMALNNLNPNIDAEMQRILPTIRHLAAVFCPEAVSPLRD</sequence>
<keyword evidence="2" id="KW-1185">Reference proteome</keyword>
<dbReference type="RefSeq" id="WP_189987735.1">
    <property type="nucleotide sequence ID" value="NZ_BMZS01000002.1"/>
</dbReference>
<comment type="caution">
    <text evidence="1">The sequence shown here is derived from an EMBL/GenBank/DDBJ whole genome shotgun (WGS) entry which is preliminary data.</text>
</comment>
<dbReference type="Gene3D" id="6.10.140.1500">
    <property type="match status" value="1"/>
</dbReference>
<dbReference type="EMBL" id="BMZS01000002">
    <property type="protein sequence ID" value="GHD43191.1"/>
    <property type="molecule type" value="Genomic_DNA"/>
</dbReference>
<evidence type="ECO:0000313" key="2">
    <source>
        <dbReference type="Proteomes" id="UP000630353"/>
    </source>
</evidence>
<dbReference type="AlphaFoldDB" id="A0A918XPU3"/>
<proteinExistence type="predicted"/>
<organism evidence="1 2">
    <name type="scientific">Thalassobaculum fulvum</name>
    <dbReference type="NCBI Taxonomy" id="1633335"/>
    <lineage>
        <taxon>Bacteria</taxon>
        <taxon>Pseudomonadati</taxon>
        <taxon>Pseudomonadota</taxon>
        <taxon>Alphaproteobacteria</taxon>
        <taxon>Rhodospirillales</taxon>
        <taxon>Thalassobaculaceae</taxon>
        <taxon>Thalassobaculum</taxon>
    </lineage>
</organism>
<reference evidence="1" key="2">
    <citation type="submission" date="2020-09" db="EMBL/GenBank/DDBJ databases">
        <authorList>
            <person name="Sun Q."/>
            <person name="Kim S."/>
        </authorList>
    </citation>
    <scope>NUCLEOTIDE SEQUENCE</scope>
    <source>
        <strain evidence="1">KCTC 42651</strain>
    </source>
</reference>
<gene>
    <name evidence="1" type="ORF">GCM10017083_08980</name>
</gene>
<protein>
    <submittedName>
        <fullName evidence="1">Uncharacterized protein</fullName>
    </submittedName>
</protein>
<dbReference type="Proteomes" id="UP000630353">
    <property type="component" value="Unassembled WGS sequence"/>
</dbReference>
<evidence type="ECO:0000313" key="1">
    <source>
        <dbReference type="EMBL" id="GHD43191.1"/>
    </source>
</evidence>